<keyword evidence="3" id="KW-1015">Disulfide bond</keyword>
<dbReference type="GO" id="GO:0017004">
    <property type="term" value="P:cytochrome complex assembly"/>
    <property type="evidence" value="ECO:0007669"/>
    <property type="project" value="UniProtKB-KW"/>
</dbReference>
<reference evidence="7 8" key="1">
    <citation type="submission" date="2019-02" db="EMBL/GenBank/DDBJ databases">
        <title>Draft Genome Sequence of the Prevotella sp. BCRC 81118, Isolated from Human Feces.</title>
        <authorList>
            <person name="Huang C.-H."/>
        </authorList>
    </citation>
    <scope>NUCLEOTIDE SEQUENCE [LARGE SCALE GENOMIC DNA]</scope>
    <source>
        <strain evidence="7 8">BCRC 81118</strain>
    </source>
</reference>
<dbReference type="SUPFAM" id="SSF52833">
    <property type="entry name" value="Thioredoxin-like"/>
    <property type="match status" value="1"/>
</dbReference>
<dbReference type="InterPro" id="IPR012336">
    <property type="entry name" value="Thioredoxin-like_fold"/>
</dbReference>
<comment type="subcellular location">
    <subcellularLocation>
        <location evidence="1">Cell envelope</location>
    </subcellularLocation>
</comment>
<keyword evidence="8" id="KW-1185">Reference proteome</keyword>
<organism evidence="7 8">
    <name type="scientific">Segatella hominis</name>
    <dbReference type="NCBI Taxonomy" id="2518605"/>
    <lineage>
        <taxon>Bacteria</taxon>
        <taxon>Pseudomonadati</taxon>
        <taxon>Bacteroidota</taxon>
        <taxon>Bacteroidia</taxon>
        <taxon>Bacteroidales</taxon>
        <taxon>Prevotellaceae</taxon>
        <taxon>Segatella</taxon>
    </lineage>
</organism>
<feature type="chain" id="PRO_5021460330" evidence="5">
    <location>
        <begin position="19"/>
        <end position="178"/>
    </location>
</feature>
<dbReference type="AlphaFoldDB" id="A0A4Y8UU66"/>
<evidence type="ECO:0000256" key="4">
    <source>
        <dbReference type="ARBA" id="ARBA00023284"/>
    </source>
</evidence>
<dbReference type="GeneID" id="302996782"/>
<dbReference type="OrthoDB" id="9794348at2"/>
<protein>
    <submittedName>
        <fullName evidence="7">TlpA family protein disulfide reductase</fullName>
    </submittedName>
</protein>
<dbReference type="GO" id="GO:0030313">
    <property type="term" value="C:cell envelope"/>
    <property type="evidence" value="ECO:0007669"/>
    <property type="project" value="UniProtKB-SubCell"/>
</dbReference>
<dbReference type="InterPro" id="IPR050553">
    <property type="entry name" value="Thioredoxin_ResA/DsbE_sf"/>
</dbReference>
<dbReference type="Proteomes" id="UP000297872">
    <property type="component" value="Unassembled WGS sequence"/>
</dbReference>
<evidence type="ECO:0000259" key="6">
    <source>
        <dbReference type="PROSITE" id="PS51352"/>
    </source>
</evidence>
<evidence type="ECO:0000313" key="8">
    <source>
        <dbReference type="Proteomes" id="UP000297872"/>
    </source>
</evidence>
<dbReference type="InterPro" id="IPR036249">
    <property type="entry name" value="Thioredoxin-like_sf"/>
</dbReference>
<gene>
    <name evidence="7" type="ORF">EXN75_16090</name>
</gene>
<dbReference type="PANTHER" id="PTHR42852:SF6">
    <property type="entry name" value="THIOL:DISULFIDE INTERCHANGE PROTEIN DSBE"/>
    <property type="match status" value="1"/>
</dbReference>
<evidence type="ECO:0000256" key="1">
    <source>
        <dbReference type="ARBA" id="ARBA00004196"/>
    </source>
</evidence>
<dbReference type="Pfam" id="PF13905">
    <property type="entry name" value="Thioredoxin_8"/>
    <property type="match status" value="1"/>
</dbReference>
<keyword evidence="5" id="KW-0732">Signal</keyword>
<evidence type="ECO:0000256" key="2">
    <source>
        <dbReference type="ARBA" id="ARBA00022748"/>
    </source>
</evidence>
<dbReference type="PANTHER" id="PTHR42852">
    <property type="entry name" value="THIOL:DISULFIDE INTERCHANGE PROTEIN DSBE"/>
    <property type="match status" value="1"/>
</dbReference>
<proteinExistence type="predicted"/>
<evidence type="ECO:0000256" key="3">
    <source>
        <dbReference type="ARBA" id="ARBA00023157"/>
    </source>
</evidence>
<name>A0A4Y8UU66_9BACT</name>
<feature type="signal peptide" evidence="5">
    <location>
        <begin position="1"/>
        <end position="18"/>
    </location>
</feature>
<sequence>MRKFLLFLSLIVSMVCKAQTKQELLAVGTMAPDFTVTDSVTGKKLFSLSELRTQVTADGKVKAGVWVVLDFWASWCPDCRKDMPTVKKIDEKYGKKIKLIGVSFDTDKAKMNGYLSANQYSWLQYSEFKKWKETQISKDYHISWIPTSYLIDPEGKIAFSTLNAEEMLEKLDSLKAEL</sequence>
<accession>A0A4Y8UU66</accession>
<dbReference type="InterPro" id="IPR013766">
    <property type="entry name" value="Thioredoxin_domain"/>
</dbReference>
<keyword evidence="2" id="KW-0201">Cytochrome c-type biogenesis</keyword>
<dbReference type="RefSeq" id="WP_134844597.1">
    <property type="nucleotide sequence ID" value="NZ_SGVY01000075.1"/>
</dbReference>
<evidence type="ECO:0000313" key="7">
    <source>
        <dbReference type="EMBL" id="TFH70873.1"/>
    </source>
</evidence>
<dbReference type="PROSITE" id="PS51352">
    <property type="entry name" value="THIOREDOXIN_2"/>
    <property type="match status" value="1"/>
</dbReference>
<feature type="domain" description="Thioredoxin" evidence="6">
    <location>
        <begin position="25"/>
        <end position="176"/>
    </location>
</feature>
<dbReference type="EMBL" id="SGVY01000075">
    <property type="protein sequence ID" value="TFH70873.1"/>
    <property type="molecule type" value="Genomic_DNA"/>
</dbReference>
<evidence type="ECO:0000256" key="5">
    <source>
        <dbReference type="SAM" id="SignalP"/>
    </source>
</evidence>
<dbReference type="Gene3D" id="3.40.30.10">
    <property type="entry name" value="Glutaredoxin"/>
    <property type="match status" value="1"/>
</dbReference>
<comment type="caution">
    <text evidence="7">The sequence shown here is derived from an EMBL/GenBank/DDBJ whole genome shotgun (WGS) entry which is preliminary data.</text>
</comment>
<dbReference type="CDD" id="cd02966">
    <property type="entry name" value="TlpA_like_family"/>
    <property type="match status" value="1"/>
</dbReference>
<keyword evidence="4" id="KW-0676">Redox-active center</keyword>